<keyword evidence="2" id="KW-1185">Reference proteome</keyword>
<sequence length="260" mass="28740">MKICLSGFISGGYVERADKLFESPNDFANGMTFGIHGTVREAVLPTRAWSTEHLASVIGTAGLVTGDVTGSLIKSKNVLSSSVKYEGASELRQISSGGLRNELPLTDTQKAEIVDYTKSLNFPEENIIVSRPGFYDEWNTGMMYDRFIINTDVLPAEQTGIGILAANSRVTGKATIAHEIVGHYEAYKAGRAFELYDVDAETFKKNYALDEAQASIRAARFAPDLTSTERMTLLRDAIARLKNADLRIRDVRDELYINER</sequence>
<reference evidence="2" key="1">
    <citation type="submission" date="2017-04" db="EMBL/GenBank/DDBJ databases">
        <authorList>
            <person name="Varghese N."/>
            <person name="Submissions S."/>
        </authorList>
    </citation>
    <scope>NUCLEOTIDE SEQUENCE [LARGE SCALE GENOMIC DNA]</scope>
    <source>
        <strain evidence="2">N3/975</strain>
    </source>
</reference>
<dbReference type="STRING" id="1313296.SAMN05661091_0929"/>
<name>A0A1X7GQ37_9BACL</name>
<evidence type="ECO:0000313" key="1">
    <source>
        <dbReference type="EMBL" id="SMF73078.1"/>
    </source>
</evidence>
<evidence type="ECO:0000313" key="2">
    <source>
        <dbReference type="Proteomes" id="UP000192940"/>
    </source>
</evidence>
<organism evidence="1 2">
    <name type="scientific">Paenibacillus uliginis N3/975</name>
    <dbReference type="NCBI Taxonomy" id="1313296"/>
    <lineage>
        <taxon>Bacteria</taxon>
        <taxon>Bacillati</taxon>
        <taxon>Bacillota</taxon>
        <taxon>Bacilli</taxon>
        <taxon>Bacillales</taxon>
        <taxon>Paenibacillaceae</taxon>
        <taxon>Paenibacillus</taxon>
    </lineage>
</organism>
<proteinExistence type="predicted"/>
<dbReference type="EMBL" id="LT840184">
    <property type="protein sequence ID" value="SMF73078.1"/>
    <property type="molecule type" value="Genomic_DNA"/>
</dbReference>
<gene>
    <name evidence="1" type="ORF">SAMN05661091_0929</name>
</gene>
<protein>
    <submittedName>
        <fullName evidence="1">Uncharacterized protein</fullName>
    </submittedName>
</protein>
<dbReference type="AlphaFoldDB" id="A0A1X7GQ37"/>
<dbReference type="Proteomes" id="UP000192940">
    <property type="component" value="Chromosome I"/>
</dbReference>
<accession>A0A1X7GQ37</accession>